<evidence type="ECO:0000313" key="2">
    <source>
        <dbReference type="WBParaSite" id="Pan_g13118.t1"/>
    </source>
</evidence>
<organism evidence="1 2">
    <name type="scientific">Panagrellus redivivus</name>
    <name type="common">Microworm</name>
    <dbReference type="NCBI Taxonomy" id="6233"/>
    <lineage>
        <taxon>Eukaryota</taxon>
        <taxon>Metazoa</taxon>
        <taxon>Ecdysozoa</taxon>
        <taxon>Nematoda</taxon>
        <taxon>Chromadorea</taxon>
        <taxon>Rhabditida</taxon>
        <taxon>Tylenchina</taxon>
        <taxon>Panagrolaimomorpha</taxon>
        <taxon>Panagrolaimoidea</taxon>
        <taxon>Panagrolaimidae</taxon>
        <taxon>Panagrellus</taxon>
    </lineage>
</organism>
<reference evidence="1" key="1">
    <citation type="journal article" date="2013" name="Genetics">
        <title>The draft genome and transcriptome of Panagrellus redivivus are shaped by the harsh demands of a free-living lifestyle.</title>
        <authorList>
            <person name="Srinivasan J."/>
            <person name="Dillman A.R."/>
            <person name="Macchietto M.G."/>
            <person name="Heikkinen L."/>
            <person name="Lakso M."/>
            <person name="Fracchia K.M."/>
            <person name="Antoshechkin I."/>
            <person name="Mortazavi A."/>
            <person name="Wong G."/>
            <person name="Sternberg P.W."/>
        </authorList>
    </citation>
    <scope>NUCLEOTIDE SEQUENCE [LARGE SCALE GENOMIC DNA]</scope>
    <source>
        <strain evidence="1">MT8872</strain>
    </source>
</reference>
<dbReference type="AlphaFoldDB" id="A0A7E4UW32"/>
<dbReference type="WBParaSite" id="Pan_g13118.t1">
    <property type="protein sequence ID" value="Pan_g13118.t1"/>
    <property type="gene ID" value="Pan_g13118"/>
</dbReference>
<proteinExistence type="predicted"/>
<evidence type="ECO:0000313" key="1">
    <source>
        <dbReference type="Proteomes" id="UP000492821"/>
    </source>
</evidence>
<reference evidence="2" key="2">
    <citation type="submission" date="2020-10" db="UniProtKB">
        <authorList>
            <consortium name="WormBaseParasite"/>
        </authorList>
    </citation>
    <scope>IDENTIFICATION</scope>
</reference>
<accession>A0A7E4UW32</accession>
<protein>
    <submittedName>
        <fullName evidence="2">Transmembrane protein</fullName>
    </submittedName>
</protein>
<name>A0A7E4UW32_PANRE</name>
<keyword evidence="1" id="KW-1185">Reference proteome</keyword>
<dbReference type="Proteomes" id="UP000492821">
    <property type="component" value="Unassembled WGS sequence"/>
</dbReference>
<sequence>MKRPNSFSKLALICDHSTNWPNFPLPTAFNTRNDSNSAIANTQVETTEDKLIKWQCPEDLKPFLRNETVAQTSFERYRDEDPNQLTGHLVKTEATKNDETKAAVFCSAIWIGIAIGASSTVTNLLFDPDVDVDHECVEYSSILIDGEVRSRFCRMKR</sequence>